<dbReference type="EMBL" id="BART01005993">
    <property type="protein sequence ID" value="GAG56132.1"/>
    <property type="molecule type" value="Genomic_DNA"/>
</dbReference>
<proteinExistence type="predicted"/>
<dbReference type="NCBIfam" id="TIGR04387">
    <property type="entry name" value="capsid_maj_N4"/>
    <property type="match status" value="1"/>
</dbReference>
<sequence length="208" mass="22200">KSSGVVTFTPALDDKCDATDKFRIVNTTGISSSNIVTGSAVERAVALLKHNKAPKYDGKNYVGIMSPFVTYDFMQDSAWVNAQHYASPEAIKDGELGKWGGVRFYEDTEAWTEAVTDGTDCSSTPAKGFGFYDADGAVNHTPIFGKHAYAGTRIAGVKDKLIIKVSGPQDTSNATNAFSVVSWRVWFVAVPLNGLFGVNLLSGASTVA</sequence>
<gene>
    <name evidence="1" type="ORF">S01H4_13625</name>
</gene>
<accession>X0ZD56</accession>
<dbReference type="AlphaFoldDB" id="X0ZD56"/>
<evidence type="ECO:0000313" key="1">
    <source>
        <dbReference type="EMBL" id="GAG56132.1"/>
    </source>
</evidence>
<feature type="non-terminal residue" evidence="1">
    <location>
        <position position="1"/>
    </location>
</feature>
<name>X0ZD56_9ZZZZ</name>
<reference evidence="1" key="1">
    <citation type="journal article" date="2014" name="Front. Microbiol.">
        <title>High frequency of phylogenetically diverse reductive dehalogenase-homologous genes in deep subseafloor sedimentary metagenomes.</title>
        <authorList>
            <person name="Kawai M."/>
            <person name="Futagami T."/>
            <person name="Toyoda A."/>
            <person name="Takaki Y."/>
            <person name="Nishi S."/>
            <person name="Hori S."/>
            <person name="Arai W."/>
            <person name="Tsubouchi T."/>
            <person name="Morono Y."/>
            <person name="Uchiyama I."/>
            <person name="Ito T."/>
            <person name="Fujiyama A."/>
            <person name="Inagaki F."/>
            <person name="Takami H."/>
        </authorList>
    </citation>
    <scope>NUCLEOTIDE SEQUENCE</scope>
    <source>
        <strain evidence="1">Expedition CK06-06</strain>
    </source>
</reference>
<comment type="caution">
    <text evidence="1">The sequence shown here is derived from an EMBL/GenBank/DDBJ whole genome shotgun (WGS) entry which is preliminary data.</text>
</comment>
<protein>
    <submittedName>
        <fullName evidence="1">Uncharacterized protein</fullName>
    </submittedName>
</protein>
<organism evidence="1">
    <name type="scientific">marine sediment metagenome</name>
    <dbReference type="NCBI Taxonomy" id="412755"/>
    <lineage>
        <taxon>unclassified sequences</taxon>
        <taxon>metagenomes</taxon>
        <taxon>ecological metagenomes</taxon>
    </lineage>
</organism>